<dbReference type="GO" id="GO:0008218">
    <property type="term" value="P:bioluminescence"/>
    <property type="evidence" value="ECO:0007669"/>
    <property type="project" value="InterPro"/>
</dbReference>
<comment type="caution">
    <text evidence="2">The sequence shown here is derived from an EMBL/GenBank/DDBJ whole genome shotgun (WGS) entry which is preliminary data.</text>
</comment>
<dbReference type="InterPro" id="IPR042099">
    <property type="entry name" value="ANL_N_sf"/>
</dbReference>
<evidence type="ECO:0000313" key="2">
    <source>
        <dbReference type="EMBL" id="GAD77391.1"/>
    </source>
</evidence>
<dbReference type="InterPro" id="IPR016671">
    <property type="entry name" value="LuxE_bac"/>
</dbReference>
<dbReference type="SUPFAM" id="SSF56801">
    <property type="entry name" value="Acetyl-CoA synthetase-like"/>
    <property type="match status" value="1"/>
</dbReference>
<feature type="domain" description="Acyl-protein synthetase LuxE" evidence="1">
    <location>
        <begin position="29"/>
        <end position="373"/>
    </location>
</feature>
<gene>
    <name evidence="2" type="ORF">VAZ01S_073_00240</name>
</gene>
<dbReference type="RefSeq" id="WP_021711130.1">
    <property type="nucleotide sequence ID" value="NZ_BAOB01000101.1"/>
</dbReference>
<evidence type="ECO:0000313" key="3">
    <source>
        <dbReference type="Proteomes" id="UP000016567"/>
    </source>
</evidence>
<dbReference type="eggNOG" id="COG1541">
    <property type="taxonomic scope" value="Bacteria"/>
</dbReference>
<dbReference type="Proteomes" id="UP000016567">
    <property type="component" value="Unassembled WGS sequence"/>
</dbReference>
<dbReference type="PIRSF" id="PIRSF016580">
    <property type="entry name" value="Acyl-protein_synthetase_LuxE"/>
    <property type="match status" value="1"/>
</dbReference>
<dbReference type="STRING" id="1219077.VAZ01S_073_00240"/>
<reference evidence="2 3" key="1">
    <citation type="submission" date="2013-09" db="EMBL/GenBank/DDBJ databases">
        <title>Whole genome shotgun sequence of Vibrio azureus NBRC 104587.</title>
        <authorList>
            <person name="Isaki S."/>
            <person name="Hosoyama A."/>
            <person name="Numata M."/>
            <person name="Hashimoto M."/>
            <person name="Hosoyama Y."/>
            <person name="Tsuchikane K."/>
            <person name="Noguchi M."/>
            <person name="Hirakata S."/>
            <person name="Ichikawa N."/>
            <person name="Ohji S."/>
            <person name="Yamazoe A."/>
            <person name="Fujita N."/>
        </authorList>
    </citation>
    <scope>NUCLEOTIDE SEQUENCE [LARGE SCALE GENOMIC DNA]</scope>
    <source>
        <strain evidence="2 3">NBRC 104587</strain>
    </source>
</reference>
<dbReference type="GO" id="GO:0047474">
    <property type="term" value="F:long-chain fatty acid--protein ligase activity"/>
    <property type="evidence" value="ECO:0007669"/>
    <property type="project" value="InterPro"/>
</dbReference>
<dbReference type="InterPro" id="IPR007534">
    <property type="entry name" value="LuxE"/>
</dbReference>
<proteinExistence type="predicted"/>
<accession>U3ABU8</accession>
<dbReference type="AlphaFoldDB" id="U3ABU8"/>
<dbReference type="Pfam" id="PF04443">
    <property type="entry name" value="LuxE"/>
    <property type="match status" value="1"/>
</dbReference>
<name>U3ABU8_9VIBR</name>
<keyword evidence="3" id="KW-1185">Reference proteome</keyword>
<evidence type="ECO:0000259" key="1">
    <source>
        <dbReference type="Pfam" id="PF04443"/>
    </source>
</evidence>
<organism evidence="2 3">
    <name type="scientific">Vibrio azureus NBRC 104587</name>
    <dbReference type="NCBI Taxonomy" id="1219077"/>
    <lineage>
        <taxon>Bacteria</taxon>
        <taxon>Pseudomonadati</taxon>
        <taxon>Pseudomonadota</taxon>
        <taxon>Gammaproteobacteria</taxon>
        <taxon>Vibrionales</taxon>
        <taxon>Vibrionaceae</taxon>
        <taxon>Vibrio</taxon>
    </lineage>
</organism>
<dbReference type="Gene3D" id="3.40.50.12780">
    <property type="entry name" value="N-terminal domain of ligase-like"/>
    <property type="match status" value="1"/>
</dbReference>
<protein>
    <recommendedName>
        <fullName evidence="1">Acyl-protein synthetase LuxE domain-containing protein</fullName>
    </recommendedName>
</protein>
<dbReference type="EMBL" id="BATL01000073">
    <property type="protein sequence ID" value="GAD77391.1"/>
    <property type="molecule type" value="Genomic_DNA"/>
</dbReference>
<dbReference type="OrthoDB" id="6761572at2"/>
<sequence>MNIVDICNDIKSSGGDIVKWALSDLKMLFSMTEKQQQDLKVTLIKESFEYHYANNAFYKAQCDEKGIDPSQIKSFADLIKIPVIPVNSFKSADSHRLLTKSLIEVEHEMRSTGTSGVPSVARRCSDTMDNAVIGIYSIYREMFALSKGAALCICPSTEEIPEMGMIKAFNFLTGLFDTHRFMIKEERFSPEDSLAQLKEWEGTFTRHLIGPPFLIHRLVAYLRATNTRLKLDKDSMVITLGGWKRFTGQMISRKEFDQEVEEYLGIPQQNVRDMYGLVEANVLVVEDQFNQKIVPPYVHFSVRDPNDLSKEVADGEIGQLVILDPLAKATPGMLLTEDLVYLRKDELQGNRRAQRMQYVMRSPAAKEFGCCAVNLESKMAEDEQQACPVAQ</sequence>